<dbReference type="InterPro" id="IPR042100">
    <property type="entry name" value="Bug_dom1"/>
</dbReference>
<accession>A0A518HLY8</accession>
<comment type="similarity">
    <text evidence="1">Belongs to the UPF0065 (bug) family.</text>
</comment>
<evidence type="ECO:0000256" key="2">
    <source>
        <dbReference type="SAM" id="Phobius"/>
    </source>
</evidence>
<evidence type="ECO:0000256" key="1">
    <source>
        <dbReference type="ARBA" id="ARBA00006987"/>
    </source>
</evidence>
<feature type="transmembrane region" description="Helical" evidence="2">
    <location>
        <begin position="459"/>
        <end position="482"/>
    </location>
</feature>
<proteinExistence type="inferred from homology"/>
<dbReference type="Pfam" id="PF03401">
    <property type="entry name" value="TctC"/>
    <property type="match status" value="1"/>
</dbReference>
<dbReference type="InterPro" id="IPR005064">
    <property type="entry name" value="BUG"/>
</dbReference>
<keyword evidence="3" id="KW-0675">Receptor</keyword>
<dbReference type="Gene3D" id="3.40.190.150">
    <property type="entry name" value="Bordetella uptake gene, domain 1"/>
    <property type="match status" value="1"/>
</dbReference>
<dbReference type="KEGG" id="snep:Enr13x_17170"/>
<feature type="transmembrane region" description="Helical" evidence="2">
    <location>
        <begin position="494"/>
        <end position="511"/>
    </location>
</feature>
<protein>
    <submittedName>
        <fullName evidence="3">Tripartite tricarboxylate transporter family receptor</fullName>
    </submittedName>
</protein>
<keyword evidence="4" id="KW-1185">Reference proteome</keyword>
<organism evidence="3 4">
    <name type="scientific">Stieleria neptunia</name>
    <dbReference type="NCBI Taxonomy" id="2527979"/>
    <lineage>
        <taxon>Bacteria</taxon>
        <taxon>Pseudomonadati</taxon>
        <taxon>Planctomycetota</taxon>
        <taxon>Planctomycetia</taxon>
        <taxon>Pirellulales</taxon>
        <taxon>Pirellulaceae</taxon>
        <taxon>Stieleria</taxon>
    </lineage>
</organism>
<dbReference type="CDD" id="cd07012">
    <property type="entry name" value="PBP2_Bug_TTT"/>
    <property type="match status" value="1"/>
</dbReference>
<keyword evidence="2" id="KW-0472">Membrane</keyword>
<evidence type="ECO:0000313" key="4">
    <source>
        <dbReference type="Proteomes" id="UP000319004"/>
    </source>
</evidence>
<feature type="transmembrane region" description="Helical" evidence="2">
    <location>
        <begin position="395"/>
        <end position="415"/>
    </location>
</feature>
<reference evidence="3 4" key="1">
    <citation type="submission" date="2019-03" db="EMBL/GenBank/DDBJ databases">
        <title>Deep-cultivation of Planctomycetes and their phenomic and genomic characterization uncovers novel biology.</title>
        <authorList>
            <person name="Wiegand S."/>
            <person name="Jogler M."/>
            <person name="Boedeker C."/>
            <person name="Pinto D."/>
            <person name="Vollmers J."/>
            <person name="Rivas-Marin E."/>
            <person name="Kohn T."/>
            <person name="Peeters S.H."/>
            <person name="Heuer A."/>
            <person name="Rast P."/>
            <person name="Oberbeckmann S."/>
            <person name="Bunk B."/>
            <person name="Jeske O."/>
            <person name="Meyerdierks A."/>
            <person name="Storesund J.E."/>
            <person name="Kallscheuer N."/>
            <person name="Luecker S."/>
            <person name="Lage O.M."/>
            <person name="Pohl T."/>
            <person name="Merkel B.J."/>
            <person name="Hornburger P."/>
            <person name="Mueller R.-W."/>
            <person name="Bruemmer F."/>
            <person name="Labrenz M."/>
            <person name="Spormann A.M."/>
            <person name="Op den Camp H."/>
            <person name="Overmann J."/>
            <person name="Amann R."/>
            <person name="Jetten M.S.M."/>
            <person name="Mascher T."/>
            <person name="Medema M.H."/>
            <person name="Devos D.P."/>
            <person name="Kaster A.-K."/>
            <person name="Ovreas L."/>
            <person name="Rohde M."/>
            <person name="Galperin M.Y."/>
            <person name="Jogler C."/>
        </authorList>
    </citation>
    <scope>NUCLEOTIDE SEQUENCE [LARGE SCALE GENOMIC DNA]</scope>
    <source>
        <strain evidence="3 4">Enr13</strain>
    </source>
</reference>
<dbReference type="EMBL" id="CP037423">
    <property type="protein sequence ID" value="QDV41874.1"/>
    <property type="molecule type" value="Genomic_DNA"/>
</dbReference>
<dbReference type="AlphaFoldDB" id="A0A518HLY8"/>
<feature type="transmembrane region" description="Helical" evidence="2">
    <location>
        <begin position="436"/>
        <end position="453"/>
    </location>
</feature>
<sequence>MIERTTGRRGDSSNAVSSDHHKVFFSHLHENSQTKFAYSGRDFPQLAAHSPHPLRNTSYHVGSFDAPRSLPWRLRWWGCATALLLLVGCVDREQHADAYPRRPIKLVVPFAAGGGSDTFGRVIQNAIETHRLLPERLVIINVPGAGGTIGSRRVKHARPDGYTLLLLHEGILTARHSGSASYSAEAFVPIAGTGNATQVVAVRDDSPYSDLRSLMREAALHPDSIVFSANIGAPSHFAGLMLQSKIPGSSFRYTQTGGGAKRFAALQGGHADVSSFSIAEYVQFKPSGIRALALLGPERHADLPDLATATEQGFSVESQNMQFWWAPLGTPRERVETIADALSAAMQTDEVRETLAEMKITDTVLRGAELEAELQQRERRIAEVAPSAGVELPNFAMFALGGVILTAVAASIRAVGRRRSGVPRRTTDREGGDRSAHTRQLAAIGCITIGYVITLQFQLVRFVPVTAVYALLIGGILLGPLIQSRRIKAAKATIALLVVSVLMSVVMHHLFTEVLVVDLP</sequence>
<dbReference type="PANTHER" id="PTHR42928:SF5">
    <property type="entry name" value="BLR1237 PROTEIN"/>
    <property type="match status" value="1"/>
</dbReference>
<dbReference type="Proteomes" id="UP000319004">
    <property type="component" value="Chromosome"/>
</dbReference>
<name>A0A518HLY8_9BACT</name>
<dbReference type="Gene3D" id="3.40.190.10">
    <property type="entry name" value="Periplasmic binding protein-like II"/>
    <property type="match status" value="1"/>
</dbReference>
<keyword evidence="2" id="KW-0812">Transmembrane</keyword>
<keyword evidence="2" id="KW-1133">Transmembrane helix</keyword>
<dbReference type="PANTHER" id="PTHR42928">
    <property type="entry name" value="TRICARBOXYLATE-BINDING PROTEIN"/>
    <property type="match status" value="1"/>
</dbReference>
<gene>
    <name evidence="3" type="ORF">Enr13x_17170</name>
</gene>
<evidence type="ECO:0000313" key="3">
    <source>
        <dbReference type="EMBL" id="QDV41874.1"/>
    </source>
</evidence>